<comment type="pathway">
    <text evidence="2 9 10">Carbohydrate degradation; glycolysis; D-glyceraldehyde 3-phosphate from glycerone phosphate: step 1/1.</text>
</comment>
<dbReference type="EMBL" id="VOPY01000002">
    <property type="protein sequence ID" value="TXC69103.1"/>
    <property type="molecule type" value="Genomic_DNA"/>
</dbReference>
<dbReference type="UniPathway" id="UPA01066"/>
<comment type="caution">
    <text evidence="11">The sequence shown here is derived from an EMBL/GenBank/DDBJ whole genome shotgun (WGS) entry which is preliminary data.</text>
</comment>
<comment type="similarity">
    <text evidence="4 9 10">Belongs to the triosephosphate isomerase family.</text>
</comment>
<dbReference type="Gene3D" id="3.20.20.70">
    <property type="entry name" value="Aldolase class I"/>
    <property type="match status" value="1"/>
</dbReference>
<dbReference type="SUPFAM" id="SSF51351">
    <property type="entry name" value="Triosephosphate isomerase (TIM)"/>
    <property type="match status" value="1"/>
</dbReference>
<dbReference type="CDD" id="cd00311">
    <property type="entry name" value="TIM"/>
    <property type="match status" value="1"/>
</dbReference>
<evidence type="ECO:0000256" key="10">
    <source>
        <dbReference type="RuleBase" id="RU363013"/>
    </source>
</evidence>
<dbReference type="Pfam" id="PF00121">
    <property type="entry name" value="TIM"/>
    <property type="match status" value="1"/>
</dbReference>
<keyword evidence="5 9" id="KW-0312">Gluconeogenesis</keyword>
<dbReference type="AlphaFoldDB" id="A0A5C6U7S2"/>
<evidence type="ECO:0000256" key="4">
    <source>
        <dbReference type="ARBA" id="ARBA00007422"/>
    </source>
</evidence>
<evidence type="ECO:0000256" key="9">
    <source>
        <dbReference type="HAMAP-Rule" id="MF_00147"/>
    </source>
</evidence>
<comment type="subcellular location">
    <subcellularLocation>
        <location evidence="9 10">Cytoplasm</location>
    </subcellularLocation>
</comment>
<name>A0A5C6U7S2_9SPHN</name>
<dbReference type="InterPro" id="IPR020861">
    <property type="entry name" value="Triosephosphate_isomerase_AS"/>
</dbReference>
<comment type="subunit">
    <text evidence="9 10">Homodimer.</text>
</comment>
<dbReference type="InterPro" id="IPR000652">
    <property type="entry name" value="Triosephosphate_isomerase"/>
</dbReference>
<dbReference type="InterPro" id="IPR022896">
    <property type="entry name" value="TrioseP_Isoase_bac/euk"/>
</dbReference>
<dbReference type="UniPathway" id="UPA00138"/>
<accession>A0A5C6U7S2</accession>
<feature type="binding site" evidence="9">
    <location>
        <position position="209"/>
    </location>
    <ligand>
        <name>substrate</name>
    </ligand>
</feature>
<keyword evidence="7 9" id="KW-0324">Glycolysis</keyword>
<proteinExistence type="inferred from homology"/>
<dbReference type="OrthoDB" id="9809429at2"/>
<dbReference type="PANTHER" id="PTHR21139">
    <property type="entry name" value="TRIOSEPHOSPHATE ISOMERASE"/>
    <property type="match status" value="1"/>
</dbReference>
<dbReference type="PROSITE" id="PS51440">
    <property type="entry name" value="TIM_2"/>
    <property type="match status" value="1"/>
</dbReference>
<comment type="catalytic activity">
    <reaction evidence="9 10">
        <text>D-glyceraldehyde 3-phosphate = dihydroxyacetone phosphate</text>
        <dbReference type="Rhea" id="RHEA:18585"/>
        <dbReference type="ChEBI" id="CHEBI:57642"/>
        <dbReference type="ChEBI" id="CHEBI:59776"/>
        <dbReference type="EC" id="5.3.1.1"/>
    </reaction>
</comment>
<evidence type="ECO:0000256" key="6">
    <source>
        <dbReference type="ARBA" id="ARBA00022490"/>
    </source>
</evidence>
<comment type="pathway">
    <text evidence="3">Carbohydrate metabolism; erythritol degradation.</text>
</comment>
<comment type="function">
    <text evidence="9">Involved in the gluconeogenesis. Catalyzes stereospecifically the conversion of dihydroxyacetone phosphate (DHAP) to D-glyceraldehyde-3-phosphate (G3P).</text>
</comment>
<feature type="active site" description="Electrophile" evidence="9">
    <location>
        <position position="94"/>
    </location>
</feature>
<dbReference type="PROSITE" id="PS00171">
    <property type="entry name" value="TIM_1"/>
    <property type="match status" value="1"/>
</dbReference>
<dbReference type="PANTHER" id="PTHR21139:SF42">
    <property type="entry name" value="TRIOSEPHOSPHATE ISOMERASE"/>
    <property type="match status" value="1"/>
</dbReference>
<feature type="binding site" evidence="9">
    <location>
        <position position="170"/>
    </location>
    <ligand>
        <name>substrate</name>
    </ligand>
</feature>
<organism evidence="11 12">
    <name type="scientific">Flavisphingopyxis soli</name>
    <dbReference type="NCBI Taxonomy" id="2601267"/>
    <lineage>
        <taxon>Bacteria</taxon>
        <taxon>Pseudomonadati</taxon>
        <taxon>Pseudomonadota</taxon>
        <taxon>Alphaproteobacteria</taxon>
        <taxon>Sphingomonadales</taxon>
        <taxon>Sphingopyxidaceae</taxon>
        <taxon>Flavisphingopyxis</taxon>
    </lineage>
</organism>
<evidence type="ECO:0000313" key="12">
    <source>
        <dbReference type="Proteomes" id="UP000321129"/>
    </source>
</evidence>
<dbReference type="FunFam" id="3.20.20.70:FF:000016">
    <property type="entry name" value="Triosephosphate isomerase"/>
    <property type="match status" value="1"/>
</dbReference>
<feature type="active site" description="Proton acceptor" evidence="9">
    <location>
        <position position="164"/>
    </location>
</feature>
<protein>
    <recommendedName>
        <fullName evidence="9 10">Triosephosphate isomerase</fullName>
        <shortName evidence="9">TIM</shortName>
        <shortName evidence="9">TPI</shortName>
        <ecNumber evidence="9 10">5.3.1.1</ecNumber>
    </recommendedName>
    <alternativeName>
        <fullName evidence="9">Triose-phosphate isomerase</fullName>
    </alternativeName>
</protein>
<evidence type="ECO:0000256" key="8">
    <source>
        <dbReference type="ARBA" id="ARBA00023235"/>
    </source>
</evidence>
<dbReference type="GO" id="GO:0046166">
    <property type="term" value="P:glyceraldehyde-3-phosphate biosynthetic process"/>
    <property type="evidence" value="ECO:0007669"/>
    <property type="project" value="TreeGrafter"/>
</dbReference>
<dbReference type="GO" id="GO:0006096">
    <property type="term" value="P:glycolytic process"/>
    <property type="evidence" value="ECO:0007669"/>
    <property type="project" value="UniProtKB-UniRule"/>
</dbReference>
<dbReference type="RefSeq" id="WP_147123058.1">
    <property type="nucleotide sequence ID" value="NZ_VOPY01000002.1"/>
</dbReference>
<sequence>MSERRKYIVGNWKMNGTRDDLGEAAAIAEVASATDTVDVALCPPATLVAPMADRLAEFSIGGQDCHHAEAGAYTGSISAAMLRDAGARLVIVGHSERREGCGESDAIVRAKAERALADGLDVILCVGESKAIRDAGDAERHVTAQLAASLPASFDSARLAIAYEPIWAIGTGDVATVEDVVAMHAALRATLASRIGDDAAKIRLLYGGSVNGANAAELLAAANVDGALVGGASLTAVKFLPIIEAAAAI</sequence>
<reference evidence="11 12" key="1">
    <citation type="submission" date="2019-08" db="EMBL/GenBank/DDBJ databases">
        <title>Sphingorhabdus soil sp. nov., isolated from arctic soil.</title>
        <authorList>
            <person name="Liu Y."/>
        </authorList>
    </citation>
    <scope>NUCLEOTIDE SEQUENCE [LARGE SCALE GENOMIC DNA]</scope>
    <source>
        <strain evidence="11 12">D-2Q-5-6</strain>
    </source>
</reference>
<keyword evidence="12" id="KW-1185">Reference proteome</keyword>
<keyword evidence="8 9" id="KW-0413">Isomerase</keyword>
<evidence type="ECO:0000313" key="11">
    <source>
        <dbReference type="EMBL" id="TXC69103.1"/>
    </source>
</evidence>
<dbReference type="InterPro" id="IPR035990">
    <property type="entry name" value="TIM_sf"/>
</dbReference>
<dbReference type="GO" id="GO:0006094">
    <property type="term" value="P:gluconeogenesis"/>
    <property type="evidence" value="ECO:0007669"/>
    <property type="project" value="UniProtKB-UniRule"/>
</dbReference>
<dbReference type="HAMAP" id="MF_00147_B">
    <property type="entry name" value="TIM_B"/>
    <property type="match status" value="1"/>
</dbReference>
<evidence type="ECO:0000256" key="1">
    <source>
        <dbReference type="ARBA" id="ARBA00000148"/>
    </source>
</evidence>
<feature type="binding site" evidence="9">
    <location>
        <begin position="230"/>
        <end position="231"/>
    </location>
    <ligand>
        <name>substrate</name>
    </ligand>
</feature>
<evidence type="ECO:0000256" key="3">
    <source>
        <dbReference type="ARBA" id="ARBA00004939"/>
    </source>
</evidence>
<evidence type="ECO:0000256" key="5">
    <source>
        <dbReference type="ARBA" id="ARBA00022432"/>
    </source>
</evidence>
<evidence type="ECO:0000256" key="2">
    <source>
        <dbReference type="ARBA" id="ARBA00004680"/>
    </source>
</evidence>
<dbReference type="Proteomes" id="UP000321129">
    <property type="component" value="Unassembled WGS sequence"/>
</dbReference>
<feature type="binding site" evidence="9">
    <location>
        <begin position="11"/>
        <end position="13"/>
    </location>
    <ligand>
        <name>substrate</name>
    </ligand>
</feature>
<comment type="pathway">
    <text evidence="9 10">Carbohydrate biosynthesis; gluconeogenesis.</text>
</comment>
<comment type="catalytic activity">
    <reaction evidence="1">
        <text>L-erythrulose 1-phosphate = D-erythrulose 4-phosphate</text>
        <dbReference type="Rhea" id="RHEA:49588"/>
        <dbReference type="ChEBI" id="CHEBI:58002"/>
        <dbReference type="ChEBI" id="CHEBI:90796"/>
        <dbReference type="EC" id="5.3.1.33"/>
    </reaction>
</comment>
<keyword evidence="6 9" id="KW-0963">Cytoplasm</keyword>
<dbReference type="GO" id="GO:0004807">
    <property type="term" value="F:triose-phosphate isomerase activity"/>
    <property type="evidence" value="ECO:0007669"/>
    <property type="project" value="UniProtKB-UniRule"/>
</dbReference>
<dbReference type="InterPro" id="IPR013785">
    <property type="entry name" value="Aldolase_TIM"/>
</dbReference>
<dbReference type="NCBIfam" id="TIGR00419">
    <property type="entry name" value="tim"/>
    <property type="match status" value="1"/>
</dbReference>
<gene>
    <name evidence="9" type="primary">tpiA</name>
    <name evidence="11" type="ORF">FSZ31_09235</name>
</gene>
<dbReference type="GO" id="GO:0019563">
    <property type="term" value="P:glycerol catabolic process"/>
    <property type="evidence" value="ECO:0007669"/>
    <property type="project" value="TreeGrafter"/>
</dbReference>
<dbReference type="GO" id="GO:0005829">
    <property type="term" value="C:cytosol"/>
    <property type="evidence" value="ECO:0007669"/>
    <property type="project" value="TreeGrafter"/>
</dbReference>
<dbReference type="UniPathway" id="UPA00109">
    <property type="reaction ID" value="UER00189"/>
</dbReference>
<evidence type="ECO:0000256" key="7">
    <source>
        <dbReference type="ARBA" id="ARBA00023152"/>
    </source>
</evidence>
<dbReference type="EC" id="5.3.1.1" evidence="9 10"/>